<proteinExistence type="predicted"/>
<dbReference type="InterPro" id="IPR004919">
    <property type="entry name" value="GmrSD_N"/>
</dbReference>
<gene>
    <name evidence="2" type="ORF">Acor_67610</name>
</gene>
<protein>
    <recommendedName>
        <fullName evidence="1">GmrSD restriction endonucleases N-terminal domain-containing protein</fullName>
    </recommendedName>
</protein>
<dbReference type="PANTHER" id="PTHR37292">
    <property type="entry name" value="VNG6097C"/>
    <property type="match status" value="1"/>
</dbReference>
<feature type="domain" description="GmrSD restriction endonucleases N-terminal" evidence="1">
    <location>
        <begin position="26"/>
        <end position="216"/>
    </location>
</feature>
<keyword evidence="3" id="KW-1185">Reference proteome</keyword>
<organism evidence="2 3">
    <name type="scientific">Acrocarpospora corrugata</name>
    <dbReference type="NCBI Taxonomy" id="35763"/>
    <lineage>
        <taxon>Bacteria</taxon>
        <taxon>Bacillati</taxon>
        <taxon>Actinomycetota</taxon>
        <taxon>Actinomycetes</taxon>
        <taxon>Streptosporangiales</taxon>
        <taxon>Streptosporangiaceae</taxon>
        <taxon>Acrocarpospora</taxon>
    </lineage>
</organism>
<reference evidence="2 3" key="1">
    <citation type="submission" date="2019-10" db="EMBL/GenBank/DDBJ databases">
        <title>Whole genome shotgun sequence of Acrocarpospora corrugata NBRC 13972.</title>
        <authorList>
            <person name="Ichikawa N."/>
            <person name="Kimura A."/>
            <person name="Kitahashi Y."/>
            <person name="Komaki H."/>
            <person name="Oguchi A."/>
        </authorList>
    </citation>
    <scope>NUCLEOTIDE SEQUENCE [LARGE SCALE GENOMIC DNA]</scope>
    <source>
        <strain evidence="2 3">NBRC 13972</strain>
    </source>
</reference>
<name>A0A5M3WBZ4_9ACTN</name>
<evidence type="ECO:0000313" key="2">
    <source>
        <dbReference type="EMBL" id="GES04693.1"/>
    </source>
</evidence>
<evidence type="ECO:0000313" key="3">
    <source>
        <dbReference type="Proteomes" id="UP000334990"/>
    </source>
</evidence>
<evidence type="ECO:0000259" key="1">
    <source>
        <dbReference type="Pfam" id="PF03235"/>
    </source>
</evidence>
<sequence length="529" mass="58734">MATVTRPRVEQTRPSQLVDWVLAGRVRIPAFQRSFRWERDDVIKLFDSVLRGFPIGNLLMWQRPAAPATLEVGPLVINAPETPDALWIVDGQQRITSLVGALTAPPDTVDPRFRIFYDPANDEFASASRRDRIPDDWLPVPVALSNVRLLAWQRERPWLSEDESVRCDSVVTAIRNYAIPMYVVESNDEKAIQTIFDRTNDSGKRLTRSEIFGALHTLSVQMEPSGLAALAASVRGFGFGEIPERVLVESVLAVRGGRIDFSEESKDDAERHAALRKTEQALGTAVEFLRDVAGIPHVRLLPHMLFLVIIARFSAVFGAPEGRAAELLRRWVWRGSVTGFAPHGDTEALRQNELAINDDPVAGAGRLLDLLQGGEWAADLKAVQIDMAQAKVNLLGLLSRRPRGLADISDGIIDAHTLMESGRNPLPRISPLDGNLTDTLANRFVQLPDSPSDSLSLLMNSGSFPQWERTLHSHVIDEPGVNLWRAGRYDEFFTRRAAQIRELIEGHVQENALFGFRDGPGLPQLGGDE</sequence>
<dbReference type="PANTHER" id="PTHR37292:SF2">
    <property type="entry name" value="DUF262 DOMAIN-CONTAINING PROTEIN"/>
    <property type="match status" value="1"/>
</dbReference>
<dbReference type="Proteomes" id="UP000334990">
    <property type="component" value="Unassembled WGS sequence"/>
</dbReference>
<dbReference type="OrthoDB" id="9787127at2"/>
<dbReference type="AlphaFoldDB" id="A0A5M3WBZ4"/>
<comment type="caution">
    <text evidence="2">The sequence shown here is derived from an EMBL/GenBank/DDBJ whole genome shotgun (WGS) entry which is preliminary data.</text>
</comment>
<dbReference type="EMBL" id="BLAD01000085">
    <property type="protein sequence ID" value="GES04693.1"/>
    <property type="molecule type" value="Genomic_DNA"/>
</dbReference>
<accession>A0A5M3WBZ4</accession>
<dbReference type="Pfam" id="PF03235">
    <property type="entry name" value="GmrSD_N"/>
    <property type="match status" value="1"/>
</dbReference>
<dbReference type="RefSeq" id="WP_155340762.1">
    <property type="nucleotide sequence ID" value="NZ_BAAABN010000001.1"/>
</dbReference>